<comment type="subcellular location">
    <subcellularLocation>
        <location evidence="1">Membrane</location>
        <topology evidence="1">Multi-pass membrane protein</topology>
    </subcellularLocation>
</comment>
<proteinExistence type="predicted"/>
<sequence length="281" mass="29637">MVARYATTDAGPLTFLSVRMFIAAGLLWLIATGLRAPRMARSDWSAATIVGIFMHAIYLGGVFVAIDLGLPSGLSALIAGLHPVATSVAARVFLREQLSRKQIVGVFLGLVGVCAVVIEKLGVSNGGVTTAAMIAMMVSIFGLTVGTLVQRAFGKEMPLLRGTATQYLASGVVLAIASWLSESWRFEVTSNTVFSMLWAVVVLSLGAVLLMMTLLARHTAAKVSSLFFLTPALSTIEGAILFDERLGVLALVGLVIAIFGVRMTMQTSAATNSAERLSKVT</sequence>
<reference evidence="7" key="1">
    <citation type="submission" date="2014-06" db="EMBL/GenBank/DDBJ databases">
        <title>Key roles for freshwater Actinobacteria revealed by deep metagenomic sequencing.</title>
        <authorList>
            <person name="Ghai R."/>
            <person name="Mizuno C.M."/>
            <person name="Picazo A."/>
            <person name="Camacho A."/>
            <person name="Rodriguez-Valera F."/>
        </authorList>
    </citation>
    <scope>NUCLEOTIDE SEQUENCE</scope>
</reference>
<dbReference type="PANTHER" id="PTHR32322">
    <property type="entry name" value="INNER MEMBRANE TRANSPORTER"/>
    <property type="match status" value="1"/>
</dbReference>
<dbReference type="SUPFAM" id="SSF103481">
    <property type="entry name" value="Multidrug resistance efflux transporter EmrE"/>
    <property type="match status" value="2"/>
</dbReference>
<dbReference type="InterPro" id="IPR000620">
    <property type="entry name" value="EamA_dom"/>
</dbReference>
<feature type="domain" description="EamA" evidence="6">
    <location>
        <begin position="2"/>
        <end position="117"/>
    </location>
</feature>
<keyword evidence="2 5" id="KW-0812">Transmembrane</keyword>
<dbReference type="GO" id="GO:0016020">
    <property type="term" value="C:membrane"/>
    <property type="evidence" value="ECO:0007669"/>
    <property type="project" value="UniProtKB-SubCell"/>
</dbReference>
<dbReference type="AlphaFoldDB" id="A0A094PSF4"/>
<accession>A0A094PSF4</accession>
<feature type="transmembrane region" description="Helical" evidence="5">
    <location>
        <begin position="248"/>
        <end position="265"/>
    </location>
</feature>
<evidence type="ECO:0000259" key="6">
    <source>
        <dbReference type="Pfam" id="PF00892"/>
    </source>
</evidence>
<dbReference type="Gene3D" id="1.10.3730.20">
    <property type="match status" value="1"/>
</dbReference>
<keyword evidence="3 5" id="KW-1133">Transmembrane helix</keyword>
<evidence type="ECO:0000256" key="5">
    <source>
        <dbReference type="SAM" id="Phobius"/>
    </source>
</evidence>
<dbReference type="PANTHER" id="PTHR32322:SF2">
    <property type="entry name" value="EAMA DOMAIN-CONTAINING PROTEIN"/>
    <property type="match status" value="1"/>
</dbReference>
<evidence type="ECO:0000256" key="4">
    <source>
        <dbReference type="ARBA" id="ARBA00023136"/>
    </source>
</evidence>
<name>A0A094PSF4_9ZZZZ</name>
<protein>
    <recommendedName>
        <fullName evidence="6">EamA domain-containing protein</fullName>
    </recommendedName>
</protein>
<feature type="transmembrane region" description="Helical" evidence="5">
    <location>
        <begin position="160"/>
        <end position="181"/>
    </location>
</feature>
<evidence type="ECO:0000256" key="2">
    <source>
        <dbReference type="ARBA" id="ARBA00022692"/>
    </source>
</evidence>
<evidence type="ECO:0000313" key="7">
    <source>
        <dbReference type="EMBL" id="KGA13992.1"/>
    </source>
</evidence>
<feature type="transmembrane region" description="Helical" evidence="5">
    <location>
        <begin position="193"/>
        <end position="216"/>
    </location>
</feature>
<dbReference type="EMBL" id="JNSL01000164">
    <property type="protein sequence ID" value="KGA13992.1"/>
    <property type="molecule type" value="Genomic_DNA"/>
</dbReference>
<feature type="transmembrane region" description="Helical" evidence="5">
    <location>
        <begin position="46"/>
        <end position="66"/>
    </location>
</feature>
<dbReference type="InterPro" id="IPR050638">
    <property type="entry name" value="AA-Vitamin_Transporters"/>
</dbReference>
<evidence type="ECO:0000256" key="3">
    <source>
        <dbReference type="ARBA" id="ARBA00022989"/>
    </source>
</evidence>
<keyword evidence="4 5" id="KW-0472">Membrane</keyword>
<gene>
    <name evidence="7" type="ORF">GM51_18310</name>
</gene>
<organism evidence="7">
    <name type="scientific">freshwater metagenome</name>
    <dbReference type="NCBI Taxonomy" id="449393"/>
    <lineage>
        <taxon>unclassified sequences</taxon>
        <taxon>metagenomes</taxon>
        <taxon>ecological metagenomes</taxon>
    </lineage>
</organism>
<feature type="transmembrane region" description="Helical" evidence="5">
    <location>
        <begin position="12"/>
        <end position="34"/>
    </location>
</feature>
<comment type="caution">
    <text evidence="7">The sequence shown here is derived from an EMBL/GenBank/DDBJ whole genome shotgun (WGS) entry which is preliminary data.</text>
</comment>
<feature type="transmembrane region" description="Helical" evidence="5">
    <location>
        <begin position="103"/>
        <end position="122"/>
    </location>
</feature>
<evidence type="ECO:0000256" key="1">
    <source>
        <dbReference type="ARBA" id="ARBA00004141"/>
    </source>
</evidence>
<feature type="transmembrane region" description="Helical" evidence="5">
    <location>
        <begin position="128"/>
        <end position="148"/>
    </location>
</feature>
<feature type="transmembrane region" description="Helical" evidence="5">
    <location>
        <begin position="72"/>
        <end position="94"/>
    </location>
</feature>
<feature type="domain" description="EamA" evidence="6">
    <location>
        <begin position="132"/>
        <end position="264"/>
    </location>
</feature>
<feature type="transmembrane region" description="Helical" evidence="5">
    <location>
        <begin position="223"/>
        <end position="242"/>
    </location>
</feature>
<dbReference type="InterPro" id="IPR037185">
    <property type="entry name" value="EmrE-like"/>
</dbReference>
<dbReference type="Pfam" id="PF00892">
    <property type="entry name" value="EamA"/>
    <property type="match status" value="2"/>
</dbReference>